<evidence type="ECO:0000313" key="1">
    <source>
        <dbReference type="EMBL" id="MET3587520.1"/>
    </source>
</evidence>
<reference evidence="1 2" key="1">
    <citation type="submission" date="2024-06" db="EMBL/GenBank/DDBJ databases">
        <title>Genomic Encyclopedia of Type Strains, Phase IV (KMG-IV): sequencing the most valuable type-strain genomes for metagenomic binning, comparative biology and taxonomic classification.</title>
        <authorList>
            <person name="Goeker M."/>
        </authorList>
    </citation>
    <scope>NUCLEOTIDE SEQUENCE [LARGE SCALE GENOMIC DNA]</scope>
    <source>
        <strain evidence="1 2">DSM 105042</strain>
    </source>
</reference>
<protein>
    <submittedName>
        <fullName evidence="1">Uncharacterized protein</fullName>
    </submittedName>
</protein>
<organism evidence="1 2">
    <name type="scientific">Pseudorhizobium tarimense</name>
    <dbReference type="NCBI Taxonomy" id="1079109"/>
    <lineage>
        <taxon>Bacteria</taxon>
        <taxon>Pseudomonadati</taxon>
        <taxon>Pseudomonadota</taxon>
        <taxon>Alphaproteobacteria</taxon>
        <taxon>Hyphomicrobiales</taxon>
        <taxon>Rhizobiaceae</taxon>
        <taxon>Rhizobium/Agrobacterium group</taxon>
        <taxon>Pseudorhizobium</taxon>
    </lineage>
</organism>
<evidence type="ECO:0000313" key="2">
    <source>
        <dbReference type="Proteomes" id="UP001549031"/>
    </source>
</evidence>
<sequence>MFSSAHIIGALAILITLSWIWDKASDDALNKIERQNNEAGDASDNDRFRFDLCPDGMWDFGARKCTRSASGGRD</sequence>
<dbReference type="EMBL" id="JBEPLJ010000014">
    <property type="protein sequence ID" value="MET3587520.1"/>
    <property type="molecule type" value="Genomic_DNA"/>
</dbReference>
<gene>
    <name evidence="1" type="ORF">ABID21_003645</name>
</gene>
<name>A0ABV2HAE9_9HYPH</name>
<keyword evidence="2" id="KW-1185">Reference proteome</keyword>
<dbReference type="Proteomes" id="UP001549031">
    <property type="component" value="Unassembled WGS sequence"/>
</dbReference>
<proteinExistence type="predicted"/>
<dbReference type="RefSeq" id="WP_247245209.1">
    <property type="nucleotide sequence ID" value="NZ_JALJRA010000014.1"/>
</dbReference>
<accession>A0ABV2HAE9</accession>
<comment type="caution">
    <text evidence="1">The sequence shown here is derived from an EMBL/GenBank/DDBJ whole genome shotgun (WGS) entry which is preliminary data.</text>
</comment>